<evidence type="ECO:0000256" key="2">
    <source>
        <dbReference type="ARBA" id="ARBA00022448"/>
    </source>
</evidence>
<feature type="transmembrane region" description="Helical" evidence="13">
    <location>
        <begin position="65"/>
        <end position="88"/>
    </location>
</feature>
<dbReference type="PANTHER" id="PTHR28259">
    <property type="entry name" value="FLUORIDE EXPORT PROTEIN 1-RELATED"/>
    <property type="match status" value="1"/>
</dbReference>
<evidence type="ECO:0000256" key="4">
    <source>
        <dbReference type="ARBA" id="ARBA00022692"/>
    </source>
</evidence>
<reference evidence="14" key="1">
    <citation type="submission" date="2022-05" db="EMBL/GenBank/DDBJ databases">
        <title>Complete genome sequence of toluene-degrading Gulosibacter sediminis strain ACHW.36C.</title>
        <authorList>
            <person name="Wai A.C."/>
            <person name="Lai G.K."/>
            <person name="Griffin S.D."/>
            <person name="Leung F.C."/>
        </authorList>
    </citation>
    <scope>NUCLEOTIDE SEQUENCE [LARGE SCALE GENOMIC DNA]</scope>
    <source>
        <strain evidence="14">ACHW.36C</strain>
    </source>
</reference>
<keyword evidence="8 13" id="KW-0472">Membrane</keyword>
<evidence type="ECO:0000256" key="12">
    <source>
        <dbReference type="ARBA" id="ARBA00049940"/>
    </source>
</evidence>
<evidence type="ECO:0000313" key="14">
    <source>
        <dbReference type="EMBL" id="UQN15006.1"/>
    </source>
</evidence>
<protein>
    <recommendedName>
        <fullName evidence="13">Fluoride-specific ion channel FluC</fullName>
    </recommendedName>
</protein>
<evidence type="ECO:0000256" key="1">
    <source>
        <dbReference type="ARBA" id="ARBA00004651"/>
    </source>
</evidence>
<feature type="binding site" evidence="13">
    <location>
        <position position="75"/>
    </location>
    <ligand>
        <name>Na(+)</name>
        <dbReference type="ChEBI" id="CHEBI:29101"/>
        <note>structural</note>
    </ligand>
</feature>
<dbReference type="PANTHER" id="PTHR28259:SF16">
    <property type="entry name" value="FLUORIDE-SPECIFIC ION CHANNEL FLUC 2"/>
    <property type="match status" value="1"/>
</dbReference>
<organism evidence="14">
    <name type="scientific">Gulosibacter sediminis</name>
    <dbReference type="NCBI Taxonomy" id="1729695"/>
    <lineage>
        <taxon>Bacteria</taxon>
        <taxon>Bacillati</taxon>
        <taxon>Actinomycetota</taxon>
        <taxon>Actinomycetes</taxon>
        <taxon>Micrococcales</taxon>
        <taxon>Microbacteriaceae</taxon>
        <taxon>Gulosibacter</taxon>
    </lineage>
</organism>
<keyword evidence="5 13" id="KW-0479">Metal-binding</keyword>
<feature type="transmembrane region" description="Helical" evidence="13">
    <location>
        <begin position="6"/>
        <end position="26"/>
    </location>
</feature>
<evidence type="ECO:0000256" key="13">
    <source>
        <dbReference type="HAMAP-Rule" id="MF_00454"/>
    </source>
</evidence>
<dbReference type="EMBL" id="CP097160">
    <property type="protein sequence ID" value="UQN15006.1"/>
    <property type="molecule type" value="Genomic_DNA"/>
</dbReference>
<evidence type="ECO:0000256" key="8">
    <source>
        <dbReference type="ARBA" id="ARBA00023136"/>
    </source>
</evidence>
<evidence type="ECO:0000256" key="10">
    <source>
        <dbReference type="ARBA" id="ARBA00035120"/>
    </source>
</evidence>
<comment type="subcellular location">
    <subcellularLocation>
        <location evidence="1 13">Cell membrane</location>
        <topology evidence="1 13">Multi-pass membrane protein</topology>
    </subcellularLocation>
</comment>
<keyword evidence="7 13" id="KW-0406">Ion transport</keyword>
<comment type="similarity">
    <text evidence="10 13">Belongs to the fluoride channel Fluc/FEX (TC 1.A.43) family.</text>
</comment>
<keyword evidence="4 13" id="KW-0812">Transmembrane</keyword>
<keyword evidence="2 13" id="KW-0813">Transport</keyword>
<gene>
    <name evidence="13" type="primary">fluC</name>
    <name evidence="13" type="synonym">crcB</name>
    <name evidence="14" type="ORF">M3M28_00620</name>
</gene>
<keyword evidence="9 13" id="KW-0407">Ion channel</keyword>
<dbReference type="InterPro" id="IPR003691">
    <property type="entry name" value="FluC"/>
</dbReference>
<evidence type="ECO:0000256" key="3">
    <source>
        <dbReference type="ARBA" id="ARBA00022475"/>
    </source>
</evidence>
<keyword evidence="6 13" id="KW-1133">Transmembrane helix</keyword>
<name>A0ABY4MX62_9MICO</name>
<evidence type="ECO:0000256" key="6">
    <source>
        <dbReference type="ARBA" id="ARBA00022989"/>
    </source>
</evidence>
<evidence type="ECO:0000256" key="11">
    <source>
        <dbReference type="ARBA" id="ARBA00035585"/>
    </source>
</evidence>
<accession>A0ABY4MX62</accession>
<dbReference type="HAMAP" id="MF_00454">
    <property type="entry name" value="FluC"/>
    <property type="match status" value="1"/>
</dbReference>
<dbReference type="Pfam" id="PF02537">
    <property type="entry name" value="CRCB"/>
    <property type="match status" value="1"/>
</dbReference>
<evidence type="ECO:0000256" key="9">
    <source>
        <dbReference type="ARBA" id="ARBA00023303"/>
    </source>
</evidence>
<comment type="activity regulation">
    <text evidence="13">Na(+) is not transported, but it plays an essential structural role and its presence is essential for fluoride channel function.</text>
</comment>
<evidence type="ECO:0000256" key="5">
    <source>
        <dbReference type="ARBA" id="ARBA00022723"/>
    </source>
</evidence>
<feature type="transmembrane region" description="Helical" evidence="13">
    <location>
        <begin position="100"/>
        <end position="122"/>
    </location>
</feature>
<comment type="function">
    <text evidence="12 13">Fluoride-specific ion channel. Important for reducing fluoride concentration in the cell, thus reducing its toxicity.</text>
</comment>
<keyword evidence="13" id="KW-0915">Sodium</keyword>
<keyword evidence="3 13" id="KW-1003">Cell membrane</keyword>
<proteinExistence type="inferred from homology"/>
<feature type="binding site" evidence="13">
    <location>
        <position position="78"/>
    </location>
    <ligand>
        <name>Na(+)</name>
        <dbReference type="ChEBI" id="CHEBI:29101"/>
        <note>structural</note>
    </ligand>
</feature>
<sequence length="127" mass="13432">MPEFTPLLLLGVALAGGVGAAARYVTDTLLRERREWTAPAATFLINATGSFLLGLFTGLVTDGTWHALLGAGFCGGFTTFSTAMLDVVRLWREQRRGQAAVYLFGQFIACAVFALAGALLFVTPASA</sequence>
<evidence type="ECO:0000256" key="7">
    <source>
        <dbReference type="ARBA" id="ARBA00023065"/>
    </source>
</evidence>
<feature type="transmembrane region" description="Helical" evidence="13">
    <location>
        <begin position="38"/>
        <end position="59"/>
    </location>
</feature>
<comment type="catalytic activity">
    <reaction evidence="11">
        <text>fluoride(in) = fluoride(out)</text>
        <dbReference type="Rhea" id="RHEA:76159"/>
        <dbReference type="ChEBI" id="CHEBI:17051"/>
    </reaction>
    <physiologicalReaction direction="left-to-right" evidence="11">
        <dbReference type="Rhea" id="RHEA:76160"/>
    </physiologicalReaction>
</comment>